<keyword evidence="2" id="KW-1185">Reference proteome</keyword>
<sequence length="73" mass="8593">MYYKDCKGTLIEEGDKVRYRKKKGIVIDNDIEGHDGLCVKLKNGLKVRVKDEYKAMQVVYKPRKKHHNVGKRM</sequence>
<dbReference type="AlphaFoldDB" id="A0A926EKN3"/>
<evidence type="ECO:0000313" key="2">
    <source>
        <dbReference type="Proteomes" id="UP000655830"/>
    </source>
</evidence>
<proteinExistence type="predicted"/>
<name>A0A926EKN3_9FIRM</name>
<evidence type="ECO:0000313" key="1">
    <source>
        <dbReference type="EMBL" id="MBC8581354.1"/>
    </source>
</evidence>
<organism evidence="1 2">
    <name type="scientific">Zhenhengia yiwuensis</name>
    <dbReference type="NCBI Taxonomy" id="2763666"/>
    <lineage>
        <taxon>Bacteria</taxon>
        <taxon>Bacillati</taxon>
        <taxon>Bacillota</taxon>
        <taxon>Clostridia</taxon>
        <taxon>Lachnospirales</taxon>
        <taxon>Lachnospiraceae</taxon>
        <taxon>Zhenhengia</taxon>
    </lineage>
</organism>
<accession>A0A926EKN3</accession>
<dbReference type="Proteomes" id="UP000655830">
    <property type="component" value="Unassembled WGS sequence"/>
</dbReference>
<gene>
    <name evidence="1" type="ORF">H8718_17835</name>
</gene>
<protein>
    <submittedName>
        <fullName evidence="1">Uncharacterized protein</fullName>
    </submittedName>
</protein>
<comment type="caution">
    <text evidence="1">The sequence shown here is derived from an EMBL/GenBank/DDBJ whole genome shotgun (WGS) entry which is preliminary data.</text>
</comment>
<dbReference type="EMBL" id="JACRSY010000047">
    <property type="protein sequence ID" value="MBC8581354.1"/>
    <property type="molecule type" value="Genomic_DNA"/>
</dbReference>
<reference evidence="1" key="1">
    <citation type="submission" date="2020-08" db="EMBL/GenBank/DDBJ databases">
        <title>Genome public.</title>
        <authorList>
            <person name="Liu C."/>
            <person name="Sun Q."/>
        </authorList>
    </citation>
    <scope>NUCLEOTIDE SEQUENCE</scope>
    <source>
        <strain evidence="1">NSJ-12</strain>
    </source>
</reference>
<dbReference type="RefSeq" id="WP_249334238.1">
    <property type="nucleotide sequence ID" value="NZ_JACRSY010000047.1"/>
</dbReference>